<dbReference type="Proteomes" id="UP000321225">
    <property type="component" value="Unassembled WGS sequence"/>
</dbReference>
<keyword evidence="3" id="KW-0812">Transmembrane</keyword>
<evidence type="ECO:0000256" key="2">
    <source>
        <dbReference type="ARBA" id="ARBA00023163"/>
    </source>
</evidence>
<evidence type="ECO:0000313" key="6">
    <source>
        <dbReference type="Proteomes" id="UP000321225"/>
    </source>
</evidence>
<keyword evidence="2" id="KW-0804">Transcription</keyword>
<dbReference type="AlphaFoldDB" id="A0A511AGM5"/>
<dbReference type="Gene3D" id="1.10.10.1320">
    <property type="entry name" value="Anti-sigma factor, zinc-finger domain"/>
    <property type="match status" value="1"/>
</dbReference>
<organism evidence="5 6">
    <name type="scientific">Microbacterium aerolatum</name>
    <dbReference type="NCBI Taxonomy" id="153731"/>
    <lineage>
        <taxon>Bacteria</taxon>
        <taxon>Bacillati</taxon>
        <taxon>Actinomycetota</taxon>
        <taxon>Actinomycetes</taxon>
        <taxon>Micrococcales</taxon>
        <taxon>Microbacteriaceae</taxon>
        <taxon>Microbacterium</taxon>
    </lineage>
</organism>
<gene>
    <name evidence="5" type="primary">rslA</name>
    <name evidence="5" type="ORF">MAE01_24540</name>
</gene>
<feature type="domain" description="Putative zinc-finger" evidence="4">
    <location>
        <begin position="14"/>
        <end position="39"/>
    </location>
</feature>
<accession>A0A511AGM5</accession>
<name>A0A511AGM5_9MICO</name>
<evidence type="ECO:0000259" key="4">
    <source>
        <dbReference type="Pfam" id="PF13490"/>
    </source>
</evidence>
<comment type="caution">
    <text evidence="5">The sequence shown here is derived from an EMBL/GenBank/DDBJ whole genome shotgun (WGS) entry which is preliminary data.</text>
</comment>
<dbReference type="Pfam" id="PF13490">
    <property type="entry name" value="zf-HC2"/>
    <property type="match status" value="1"/>
</dbReference>
<proteinExistence type="predicted"/>
<keyword evidence="6" id="KW-1185">Reference proteome</keyword>
<protein>
    <submittedName>
        <fullName evidence="5">Anti-sigma-L factor RslA</fullName>
    </submittedName>
</protein>
<evidence type="ECO:0000256" key="1">
    <source>
        <dbReference type="ARBA" id="ARBA00023015"/>
    </source>
</evidence>
<dbReference type="EMBL" id="BJUW01000012">
    <property type="protein sequence ID" value="GEK87278.1"/>
    <property type="molecule type" value="Genomic_DNA"/>
</dbReference>
<dbReference type="InterPro" id="IPR027383">
    <property type="entry name" value="Znf_put"/>
</dbReference>
<dbReference type="RefSeq" id="WP_147039863.1">
    <property type="nucleotide sequence ID" value="NZ_BJUW01000012.1"/>
</dbReference>
<reference evidence="5 6" key="1">
    <citation type="submission" date="2019-07" db="EMBL/GenBank/DDBJ databases">
        <title>Whole genome shotgun sequence of Microbacterium aerolatum NBRC 103071.</title>
        <authorList>
            <person name="Hosoyama A."/>
            <person name="Uohara A."/>
            <person name="Ohji S."/>
            <person name="Ichikawa N."/>
        </authorList>
    </citation>
    <scope>NUCLEOTIDE SEQUENCE [LARGE SCALE GENOMIC DNA]</scope>
    <source>
        <strain evidence="5 6">NBRC 103071</strain>
    </source>
</reference>
<keyword evidence="1" id="KW-0805">Transcription regulation</keyword>
<dbReference type="InterPro" id="IPR041916">
    <property type="entry name" value="Anti_sigma_zinc_sf"/>
</dbReference>
<feature type="transmembrane region" description="Helical" evidence="3">
    <location>
        <begin position="96"/>
        <end position="119"/>
    </location>
</feature>
<dbReference type="OrthoDB" id="5242431at2"/>
<keyword evidence="3" id="KW-1133">Transmembrane helix</keyword>
<keyword evidence="3" id="KW-0472">Membrane</keyword>
<sequence>MNAAHDRFATWDAAYALGALSAPDRAEYEAHLEICPVCRDDVAELVPAAGLLSRLSTEQANAIDAPGEADAAEATTDAGRKLTEIARARRRRRRRVTWAAVGVAAALAVVVPVSIVAGAPRPTMEVALEQVIDAPVSATVALTSVAWGTRIDMACDYAADAPDAGWAYVLAVVGVDGATTELSTWSAEPGRTARLSAGTALPLDEIRAVEIRTDTGEVLLRREIG</sequence>
<evidence type="ECO:0000256" key="3">
    <source>
        <dbReference type="SAM" id="Phobius"/>
    </source>
</evidence>
<evidence type="ECO:0000313" key="5">
    <source>
        <dbReference type="EMBL" id="GEK87278.1"/>
    </source>
</evidence>